<dbReference type="GeneID" id="96872080"/>
<evidence type="ECO:0000313" key="2">
    <source>
        <dbReference type="EMBL" id="ANU37944.1"/>
    </source>
</evidence>
<gene>
    <name evidence="2" type="ORF">VSVS05_02890</name>
</gene>
<evidence type="ECO:0000256" key="1">
    <source>
        <dbReference type="SAM" id="MobiDB-lite"/>
    </source>
</evidence>
<proteinExistence type="predicted"/>
<keyword evidence="3" id="KW-1185">Reference proteome</keyword>
<feature type="region of interest" description="Disordered" evidence="1">
    <location>
        <begin position="32"/>
        <end position="51"/>
    </location>
</feature>
<dbReference type="AlphaFoldDB" id="A0A1C7FF16"/>
<evidence type="ECO:0000313" key="3">
    <source>
        <dbReference type="Proteomes" id="UP000092528"/>
    </source>
</evidence>
<dbReference type="RefSeq" id="WP_065545919.1">
    <property type="nucleotide sequence ID" value="NZ_CP016414.1"/>
</dbReference>
<protein>
    <submittedName>
        <fullName evidence="2">Uncharacterized protein</fullName>
    </submittedName>
</protein>
<sequence length="526" mass="59171">MKKKIIVVAISIALITGGFAFFPVSGFNAQSNDGKTNESPTHTNKSNLNNSLELKEIVDKKSLQNHSEKGTGPEEYDDSVWEQHLSSNDDLTANQIQPEYWLANSDKDQEETNSNNPKLASESNAKPTINHDIHQQIQATINQWSWAIGAPVRESLNIAGLFEDPENDLLSIRIELQAQGIRLSGYPVLLLSGTPTTQTQSGSLTILARDNAHDSEKDSGWVSAHFHLPISTLPTNNSHPLEGDTFYRLETTYSLAGKQTTYEVVYCEAFKFTNQEVYFAASTNKIDCPEEDKLKPIGQYEISGNQIILASNLSHFDAQQTWTLRKQYDSVQQPDSVNYFVSVDSGKHIESYTMLKNKVMMEKRINNITGQYVFQMAWFDFLLPIDDEEFMITKIGNYIYDYKDQVAGENGETTDSDLNLVGLNTSLSCASVAPWFENGVLAGPGKYDIDIISTTNPTNPQFTLDCFEFVNNDQTKQIALAFDLVYTPYEEFIHGEIYSYILKPKPQYADKIEEIKLNLIYTSPQS</sequence>
<accession>A0A1C7FF16</accession>
<reference evidence="2 3" key="1">
    <citation type="submission" date="2016-07" db="EMBL/GenBank/DDBJ databases">
        <title>Genome sequencing of Vibrio scophthalmi strain VS-05, an isolated from Paralichthys olivaceus.</title>
        <authorList>
            <person name="Han H.-J."/>
        </authorList>
    </citation>
    <scope>NUCLEOTIDE SEQUENCE [LARGE SCALE GENOMIC DNA]</scope>
    <source>
        <strain evidence="2 3">VS-05</strain>
    </source>
</reference>
<organism evidence="2 3">
    <name type="scientific">Vibrio scophthalmi</name>
    <dbReference type="NCBI Taxonomy" id="45658"/>
    <lineage>
        <taxon>Bacteria</taxon>
        <taxon>Pseudomonadati</taxon>
        <taxon>Pseudomonadota</taxon>
        <taxon>Gammaproteobacteria</taxon>
        <taxon>Vibrionales</taxon>
        <taxon>Vibrionaceae</taxon>
        <taxon>Vibrio</taxon>
    </lineage>
</organism>
<dbReference type="EMBL" id="CP016414">
    <property type="protein sequence ID" value="ANU37944.1"/>
    <property type="molecule type" value="Genomic_DNA"/>
</dbReference>
<name>A0A1C7FF16_9VIBR</name>
<dbReference type="STRING" id="45658.VSVS12_00093"/>
<dbReference type="PATRIC" id="fig|45658.7.peg.2832"/>
<feature type="compositionally biased region" description="Polar residues" evidence="1">
    <location>
        <begin position="32"/>
        <end position="43"/>
    </location>
</feature>
<dbReference type="Proteomes" id="UP000092528">
    <property type="component" value="Chromosome 1"/>
</dbReference>